<dbReference type="Gene3D" id="2.130.10.10">
    <property type="entry name" value="YVTN repeat-like/Quinoprotein amine dehydrogenase"/>
    <property type="match status" value="3"/>
</dbReference>
<feature type="region of interest" description="Disordered" evidence="11">
    <location>
        <begin position="175"/>
        <end position="203"/>
    </location>
</feature>
<evidence type="ECO:0000256" key="4">
    <source>
        <dbReference type="ARBA" id="ARBA00022574"/>
    </source>
</evidence>
<evidence type="ECO:0000256" key="6">
    <source>
        <dbReference type="ARBA" id="ARBA00023242"/>
    </source>
</evidence>
<evidence type="ECO:0000256" key="9">
    <source>
        <dbReference type="ARBA" id="ARBA00063631"/>
    </source>
</evidence>
<keyword evidence="6" id="KW-0539">Nucleus</keyword>
<dbReference type="PANTHER" id="PTHR19855:SF12">
    <property type="entry name" value="WD REPEAT-CONTAINING PROTEIN 37"/>
    <property type="match status" value="1"/>
</dbReference>
<feature type="repeat" description="WD" evidence="10">
    <location>
        <begin position="105"/>
        <end position="147"/>
    </location>
</feature>
<dbReference type="InterPro" id="IPR020472">
    <property type="entry name" value="WD40_PAC1"/>
</dbReference>
<evidence type="ECO:0000256" key="11">
    <source>
        <dbReference type="SAM" id="MobiDB-lite"/>
    </source>
</evidence>
<dbReference type="InterPro" id="IPR019775">
    <property type="entry name" value="WD40_repeat_CS"/>
</dbReference>
<dbReference type="GO" id="GO:0005737">
    <property type="term" value="C:cytoplasm"/>
    <property type="evidence" value="ECO:0007669"/>
    <property type="project" value="UniProtKB-SubCell"/>
</dbReference>
<dbReference type="CDD" id="cd00200">
    <property type="entry name" value="WD40"/>
    <property type="match status" value="1"/>
</dbReference>
<feature type="repeat" description="WD" evidence="10">
    <location>
        <begin position="216"/>
        <end position="257"/>
    </location>
</feature>
<dbReference type="Pfam" id="PF00400">
    <property type="entry name" value="WD40"/>
    <property type="match status" value="5"/>
</dbReference>
<dbReference type="PANTHER" id="PTHR19855">
    <property type="entry name" value="WD40 REPEAT PROTEIN 12, 37"/>
    <property type="match status" value="1"/>
</dbReference>
<feature type="repeat" description="WD" evidence="10">
    <location>
        <begin position="258"/>
        <end position="299"/>
    </location>
</feature>
<comment type="function">
    <text evidence="8">Required for normal ER Ca2+ handling in lymphocytes. Together with PACS1, it plays an essential role in stabilizing peripheral lymphocyte populations.</text>
</comment>
<dbReference type="PROSITE" id="PS00678">
    <property type="entry name" value="WD_REPEATS_1"/>
    <property type="match status" value="1"/>
</dbReference>
<gene>
    <name evidence="12" type="primary">WDR37</name>
</gene>
<feature type="compositionally biased region" description="Basic and acidic residues" evidence="11">
    <location>
        <begin position="32"/>
        <end position="47"/>
    </location>
</feature>
<dbReference type="InterPro" id="IPR001680">
    <property type="entry name" value="WD40_rpt"/>
</dbReference>
<name>A0A2K5NMB5_CERAT</name>
<evidence type="ECO:0000256" key="1">
    <source>
        <dbReference type="ARBA" id="ARBA00004123"/>
    </source>
</evidence>
<keyword evidence="5" id="KW-0677">Repeat</keyword>
<dbReference type="AlphaFoldDB" id="A0A2K5NMB5"/>
<evidence type="ECO:0000313" key="12">
    <source>
        <dbReference type="Ensembl" id="ENSCATP00000038669.1"/>
    </source>
</evidence>
<keyword evidence="13" id="KW-1185">Reference proteome</keyword>
<dbReference type="Ensembl" id="ENSCATT00000062976.1">
    <property type="protein sequence ID" value="ENSCATP00000038669.1"/>
    <property type="gene ID" value="ENSCATG00000041996.1"/>
</dbReference>
<dbReference type="SMART" id="SM00320">
    <property type="entry name" value="WD40"/>
    <property type="match status" value="5"/>
</dbReference>
<accession>A0A2K5NMB5</accession>
<evidence type="ECO:0000256" key="7">
    <source>
        <dbReference type="ARBA" id="ARBA00040954"/>
    </source>
</evidence>
<evidence type="ECO:0000256" key="2">
    <source>
        <dbReference type="ARBA" id="ARBA00004496"/>
    </source>
</evidence>
<dbReference type="PROSITE" id="PS50294">
    <property type="entry name" value="WD_REPEATS_REGION"/>
    <property type="match status" value="2"/>
</dbReference>
<proteinExistence type="predicted"/>
<evidence type="ECO:0000256" key="5">
    <source>
        <dbReference type="ARBA" id="ARBA00022737"/>
    </source>
</evidence>
<dbReference type="InterPro" id="IPR015943">
    <property type="entry name" value="WD40/YVTN_repeat-like_dom_sf"/>
</dbReference>
<dbReference type="FunFam" id="2.130.10.10:FF:000940">
    <property type="entry name" value="WD repeat domain 37"/>
    <property type="match status" value="1"/>
</dbReference>
<evidence type="ECO:0000256" key="3">
    <source>
        <dbReference type="ARBA" id="ARBA00022490"/>
    </source>
</evidence>
<feature type="compositionally biased region" description="Polar residues" evidence="11">
    <location>
        <begin position="22"/>
        <end position="31"/>
    </location>
</feature>
<dbReference type="Bgee" id="ENSCATG00000041996">
    <property type="expression patterns" value="Expressed in frontal cortex and 12 other cell types or tissues"/>
</dbReference>
<evidence type="ECO:0000256" key="8">
    <source>
        <dbReference type="ARBA" id="ARBA00054260"/>
    </source>
</evidence>
<dbReference type="InterPro" id="IPR036322">
    <property type="entry name" value="WD40_repeat_dom_sf"/>
</dbReference>
<organism evidence="12 13">
    <name type="scientific">Cercocebus atys</name>
    <name type="common">Sooty mangabey</name>
    <name type="synonym">Cercocebus torquatus atys</name>
    <dbReference type="NCBI Taxonomy" id="9531"/>
    <lineage>
        <taxon>Eukaryota</taxon>
        <taxon>Metazoa</taxon>
        <taxon>Chordata</taxon>
        <taxon>Craniata</taxon>
        <taxon>Vertebrata</taxon>
        <taxon>Euteleostomi</taxon>
        <taxon>Mammalia</taxon>
        <taxon>Eutheria</taxon>
        <taxon>Euarchontoglires</taxon>
        <taxon>Primates</taxon>
        <taxon>Haplorrhini</taxon>
        <taxon>Catarrhini</taxon>
        <taxon>Cercopithecidae</taxon>
        <taxon>Cercopithecinae</taxon>
        <taxon>Cercocebus</taxon>
    </lineage>
</organism>
<dbReference type="SUPFAM" id="SSF50978">
    <property type="entry name" value="WD40 repeat-like"/>
    <property type="match status" value="1"/>
</dbReference>
<comment type="subcellular location">
    <subcellularLocation>
        <location evidence="2">Cytoplasm</location>
    </subcellularLocation>
    <subcellularLocation>
        <location evidence="1">Nucleus</location>
    </subcellularLocation>
</comment>
<dbReference type="FunFam" id="2.130.10.10:FF:000080">
    <property type="entry name" value="WD repeat-containing protein 37"/>
    <property type="match status" value="1"/>
</dbReference>
<dbReference type="PRINTS" id="PR00320">
    <property type="entry name" value="GPROTEINBRPT"/>
</dbReference>
<feature type="region of interest" description="Disordered" evidence="11">
    <location>
        <begin position="1"/>
        <end position="49"/>
    </location>
</feature>
<reference evidence="12" key="1">
    <citation type="submission" date="2025-08" db="UniProtKB">
        <authorList>
            <consortium name="Ensembl"/>
        </authorList>
    </citation>
    <scope>IDENTIFICATION</scope>
</reference>
<keyword evidence="3" id="KW-0963">Cytoplasm</keyword>
<evidence type="ECO:0000313" key="13">
    <source>
        <dbReference type="Proteomes" id="UP000233060"/>
    </source>
</evidence>
<keyword evidence="4 10" id="KW-0853">WD repeat</keyword>
<dbReference type="GeneTree" id="ENSGT00930000150950"/>
<evidence type="ECO:0000256" key="10">
    <source>
        <dbReference type="PROSITE-ProRule" id="PRU00221"/>
    </source>
</evidence>
<protein>
    <recommendedName>
        <fullName evidence="7">WD repeat-containing protein 37</fullName>
    </recommendedName>
</protein>
<dbReference type="PROSITE" id="PS50082">
    <property type="entry name" value="WD_REPEATS_2"/>
    <property type="match status" value="4"/>
</dbReference>
<comment type="subunit">
    <text evidence="9">Forms homodimers. Interacts with PACS1. Interacts with PACS2.</text>
</comment>
<reference evidence="12" key="2">
    <citation type="submission" date="2025-09" db="UniProtKB">
        <authorList>
            <consortium name="Ensembl"/>
        </authorList>
    </citation>
    <scope>IDENTIFICATION</scope>
</reference>
<dbReference type="GO" id="GO:0005634">
    <property type="term" value="C:nucleus"/>
    <property type="evidence" value="ECO:0007669"/>
    <property type="project" value="UniProtKB-SubCell"/>
</dbReference>
<feature type="compositionally biased region" description="Polar residues" evidence="11">
    <location>
        <begin position="1"/>
        <end position="13"/>
    </location>
</feature>
<feature type="compositionally biased region" description="Acidic residues" evidence="11">
    <location>
        <begin position="184"/>
        <end position="202"/>
    </location>
</feature>
<feature type="repeat" description="WD" evidence="10">
    <location>
        <begin position="302"/>
        <end position="342"/>
    </location>
</feature>
<dbReference type="FunFam" id="2.130.10.10:FF:000152">
    <property type="entry name" value="WD repeat-containing protein 37"/>
    <property type="match status" value="1"/>
</dbReference>
<dbReference type="Proteomes" id="UP000233060">
    <property type="component" value="Unassembled WGS sequence"/>
</dbReference>
<sequence length="433" mass="48094">MPTESASCSTARQAKQKRKSHSLSIRRTNSSEQERTGLPRDMLEGQDSKLPSSVRSTLLELFGQIEREFENLYIENLEYSSSRFQIVSSFKTTTSRAACQLVKEYIGHRDGIWDVSVARTQPVVLGTASADHTALLWSIETGKCLVKYAGHVGSASGDQTAHIWRYAVQLPTPQPVADTSQISGEDEVECSDKDEPDLDGDVSSDCPTIRVPLTSLKSHQGVVIAADWLVGGKQAVTASWDRTANLYDVETSELVHSLTGHDQELTHCCTHPTQRLVVTSSRDTTFRLWDFRDPSIHSVNVFQGHTDTVTSAVFTVGDNVVSGSDDRTVKVWDLKNMRSPIATIRTDSAINRINVCVGQKIIALPHDNRQVRLFDMSGVRLARLPRSSRQGHRRMVCCSAWSEDHPVCNLFTCGFDRQAIGWNINIPALLQEK</sequence>